<evidence type="ECO:0000313" key="1">
    <source>
        <dbReference type="EMBL" id="AUX42809.1"/>
    </source>
</evidence>
<proteinExistence type="predicted"/>
<protein>
    <submittedName>
        <fullName evidence="1">Uncharacterized protein</fullName>
    </submittedName>
</protein>
<sequence length="72" mass="8550">MPRLTDPFHVLPEAQRHELMHDTVMAIFGPAVGQAFWDQMEPLLTDTRRQPGDAEEPEKNFWRGRWRIYEAE</sequence>
<dbReference type="Proteomes" id="UP000238348">
    <property type="component" value="Chromosome"/>
</dbReference>
<evidence type="ECO:0000313" key="2">
    <source>
        <dbReference type="Proteomes" id="UP000238348"/>
    </source>
</evidence>
<dbReference type="EMBL" id="CP012673">
    <property type="protein sequence ID" value="AUX42809.1"/>
    <property type="molecule type" value="Genomic_DNA"/>
</dbReference>
<accession>A0A2L0EU54</accession>
<reference evidence="1 2" key="1">
    <citation type="submission" date="2015-09" db="EMBL/GenBank/DDBJ databases">
        <title>Sorangium comparison.</title>
        <authorList>
            <person name="Zaburannyi N."/>
            <person name="Bunk B."/>
            <person name="Overmann J."/>
            <person name="Mueller R."/>
        </authorList>
    </citation>
    <scope>NUCLEOTIDE SEQUENCE [LARGE SCALE GENOMIC DNA]</scope>
    <source>
        <strain evidence="1 2">So ce26</strain>
    </source>
</reference>
<dbReference type="RefSeq" id="WP_104981567.1">
    <property type="nucleotide sequence ID" value="NZ_CP012673.1"/>
</dbReference>
<dbReference type="OrthoDB" id="5522170at2"/>
<name>A0A2L0EU54_SORCE</name>
<gene>
    <name evidence="1" type="ORF">SOCE26_042430</name>
</gene>
<dbReference type="AlphaFoldDB" id="A0A2L0EU54"/>
<organism evidence="1 2">
    <name type="scientific">Sorangium cellulosum</name>
    <name type="common">Polyangium cellulosum</name>
    <dbReference type="NCBI Taxonomy" id="56"/>
    <lineage>
        <taxon>Bacteria</taxon>
        <taxon>Pseudomonadati</taxon>
        <taxon>Myxococcota</taxon>
        <taxon>Polyangia</taxon>
        <taxon>Polyangiales</taxon>
        <taxon>Polyangiaceae</taxon>
        <taxon>Sorangium</taxon>
    </lineage>
</organism>